<dbReference type="Pfam" id="PF07983">
    <property type="entry name" value="X8"/>
    <property type="match status" value="1"/>
</dbReference>
<evidence type="ECO:0000259" key="9">
    <source>
        <dbReference type="SMART" id="SM00768"/>
    </source>
</evidence>
<dbReference type="PANTHER" id="PTHR31300:SF9">
    <property type="entry name" value="SPINDLE ASSEMBLY ABNORMAL PROTEIN (DUF620)"/>
    <property type="match status" value="1"/>
</dbReference>
<dbReference type="HOGENOM" id="CLU_033378_1_0_1"/>
<proteinExistence type="predicted"/>
<keyword evidence="7" id="KW-0325">Glycoprotein</keyword>
<reference evidence="10" key="1">
    <citation type="submission" date="2013-08" db="EMBL/GenBank/DDBJ databases">
        <title>Oryza genome evolution.</title>
        <authorList>
            <person name="Wing R.A."/>
            <person name="Panaud O."/>
            <person name="Oliveira A.C."/>
        </authorList>
    </citation>
    <scope>NUCLEOTIDE SEQUENCE</scope>
</reference>
<dbReference type="GO" id="GO:0005886">
    <property type="term" value="C:plasma membrane"/>
    <property type="evidence" value="ECO:0007669"/>
    <property type="project" value="UniProtKB-SubCell"/>
</dbReference>
<dbReference type="AlphaFoldDB" id="A0A0D9YFB9"/>
<dbReference type="Gramene" id="OGLUM01G36090.1">
    <property type="protein sequence ID" value="OGLUM01G36090.1"/>
    <property type="gene ID" value="OGLUM01G36090"/>
</dbReference>
<dbReference type="GO" id="GO:0009506">
    <property type="term" value="C:plasmodesma"/>
    <property type="evidence" value="ECO:0007669"/>
    <property type="project" value="UniProtKB-ARBA"/>
</dbReference>
<dbReference type="FunFam" id="1.20.58.1040:FF:000001">
    <property type="entry name" value="Glucan endo-1,3-beta-glucosidase 4"/>
    <property type="match status" value="1"/>
</dbReference>
<dbReference type="PANTHER" id="PTHR31300">
    <property type="entry name" value="LIPASE"/>
    <property type="match status" value="1"/>
</dbReference>
<keyword evidence="3" id="KW-0449">Lipoprotein</keyword>
<evidence type="ECO:0000313" key="11">
    <source>
        <dbReference type="Proteomes" id="UP000026961"/>
    </source>
</evidence>
<evidence type="ECO:0000256" key="3">
    <source>
        <dbReference type="ARBA" id="ARBA00022622"/>
    </source>
</evidence>
<organism evidence="10">
    <name type="scientific">Oryza glumipatula</name>
    <dbReference type="NCBI Taxonomy" id="40148"/>
    <lineage>
        <taxon>Eukaryota</taxon>
        <taxon>Viridiplantae</taxon>
        <taxon>Streptophyta</taxon>
        <taxon>Embryophyta</taxon>
        <taxon>Tracheophyta</taxon>
        <taxon>Spermatophyta</taxon>
        <taxon>Magnoliopsida</taxon>
        <taxon>Liliopsida</taxon>
        <taxon>Poales</taxon>
        <taxon>Poaceae</taxon>
        <taxon>BOP clade</taxon>
        <taxon>Oryzoideae</taxon>
        <taxon>Oryzeae</taxon>
        <taxon>Oryzinae</taxon>
        <taxon>Oryza</taxon>
    </lineage>
</organism>
<evidence type="ECO:0000256" key="2">
    <source>
        <dbReference type="ARBA" id="ARBA00022475"/>
    </source>
</evidence>
<comment type="subcellular location">
    <subcellularLocation>
        <location evidence="1">Cell membrane</location>
        <topology evidence="1">Lipid-anchor</topology>
        <topology evidence="1">GPI-anchor</topology>
    </subcellularLocation>
</comment>
<reference evidence="10" key="3">
    <citation type="submission" date="2018-05" db="EMBL/GenBank/DDBJ databases">
        <title>OgluRS3 (Oryza glumaepatula Reference Sequence Version 3).</title>
        <authorList>
            <person name="Zhang J."/>
            <person name="Kudrna D."/>
            <person name="Lee S."/>
            <person name="Talag J."/>
            <person name="Welchert J."/>
            <person name="Wing R.A."/>
        </authorList>
    </citation>
    <scope>NUCLEOTIDE SEQUENCE [LARGE SCALE GENOMIC DNA]</scope>
</reference>
<dbReference type="InterPro" id="IPR006873">
    <property type="entry name" value="DUF620"/>
</dbReference>
<evidence type="ECO:0000256" key="1">
    <source>
        <dbReference type="ARBA" id="ARBA00004609"/>
    </source>
</evidence>
<keyword evidence="4 8" id="KW-0732">Signal</keyword>
<feature type="signal peptide" evidence="8">
    <location>
        <begin position="1"/>
        <end position="22"/>
    </location>
</feature>
<evidence type="ECO:0000256" key="7">
    <source>
        <dbReference type="ARBA" id="ARBA00023180"/>
    </source>
</evidence>
<keyword evidence="11" id="KW-1185">Reference proteome</keyword>
<keyword evidence="6" id="KW-1015">Disulfide bond</keyword>
<accession>A0A0D9YFB9</accession>
<feature type="chain" id="PRO_5002351164" description="X8 domain-containing protein" evidence="8">
    <location>
        <begin position="23"/>
        <end position="584"/>
    </location>
</feature>
<protein>
    <recommendedName>
        <fullName evidence="9">X8 domain-containing protein</fullName>
    </recommendedName>
</protein>
<keyword evidence="3" id="KW-0336">GPI-anchor</keyword>
<dbReference type="EnsemblPlants" id="OGLUM01G36090.1">
    <property type="protein sequence ID" value="OGLUM01G36090.1"/>
    <property type="gene ID" value="OGLUM01G36090"/>
</dbReference>
<evidence type="ECO:0000256" key="4">
    <source>
        <dbReference type="ARBA" id="ARBA00022729"/>
    </source>
</evidence>
<evidence type="ECO:0000256" key="5">
    <source>
        <dbReference type="ARBA" id="ARBA00023136"/>
    </source>
</evidence>
<evidence type="ECO:0000256" key="8">
    <source>
        <dbReference type="SAM" id="SignalP"/>
    </source>
</evidence>
<dbReference type="SMART" id="SM00768">
    <property type="entry name" value="X8"/>
    <property type="match status" value="1"/>
</dbReference>
<dbReference type="InterPro" id="IPR012946">
    <property type="entry name" value="X8"/>
</dbReference>
<name>A0A0D9YFB9_9ORYZ</name>
<sequence>MATRLLLLLLLLLGMSLKGSEGAWCVCRPDVAEAALQKALDYACGHGADCAPVTPSGSCYSPNNVAAHCSYAANSYFQRNSQAKGATCDFGGAATLSSTDPSSGTCKYPATARDKHRNRHGGCRHRHRYKHEHEHEHFFPGLCNCSHGSGGCARGCSLLGEIGVDARRGVAVVGVRAMRKLCPNLDRDDSLDTVLEVPIPDEMLINAPGTDKRRGAGGANMRAWLKNQAFDRATVGGPANATAELQLFLNVVGSPLIPCPVPHDRAFSRSIRDSSIQASTAKYIMQQYIAATGGQASLQGLQSMYAVGKVRMCASEFHLGDQNVTAAQGRAEVGGFVLWQKCPEVWYFELIMAGHKMSAGSDGKVAWRQSAAENSHASRGPPRPLRRSLQVDRTLLAAAPPLPSLSTSFDITMQGLDPRSIANLFSDAVCIGEKIITGEECFILKLEASAATLRARSAAAFDIIHHTVWGYFSQRTGLLIQLEDSHLLRMKSGKGARRSENIFWETTMESTISDYRHIDGINIAHGGHTAVTLFRYGEGSVNHKRKLEETWTVEEADFNLYGLTTDYFLPPSDLKKDIDEKRAG</sequence>
<keyword evidence="5" id="KW-0472">Membrane</keyword>
<dbReference type="Pfam" id="PF04788">
    <property type="entry name" value="DUF620"/>
    <property type="match status" value="2"/>
</dbReference>
<dbReference type="Gene3D" id="1.20.58.1040">
    <property type="match status" value="1"/>
</dbReference>
<dbReference type="STRING" id="40148.A0A0D9YFB9"/>
<evidence type="ECO:0000313" key="10">
    <source>
        <dbReference type="EnsemblPlants" id="OGLUM01G36090.1"/>
    </source>
</evidence>
<dbReference type="eggNOG" id="ENOG502QSMQ">
    <property type="taxonomic scope" value="Eukaryota"/>
</dbReference>
<reference evidence="10" key="2">
    <citation type="submission" date="2015-04" db="UniProtKB">
        <authorList>
            <consortium name="EnsemblPlants"/>
        </authorList>
    </citation>
    <scope>IDENTIFICATION</scope>
</reference>
<keyword evidence="2" id="KW-1003">Cell membrane</keyword>
<evidence type="ECO:0000256" key="6">
    <source>
        <dbReference type="ARBA" id="ARBA00023157"/>
    </source>
</evidence>
<dbReference type="Proteomes" id="UP000026961">
    <property type="component" value="Chromosome 1"/>
</dbReference>
<feature type="domain" description="X8" evidence="9">
    <location>
        <begin position="23"/>
        <end position="108"/>
    </location>
</feature>
<dbReference type="GO" id="GO:0098552">
    <property type="term" value="C:side of membrane"/>
    <property type="evidence" value="ECO:0007669"/>
    <property type="project" value="UniProtKB-KW"/>
</dbReference>